<dbReference type="GO" id="GO:0005634">
    <property type="term" value="C:nucleus"/>
    <property type="evidence" value="ECO:0007669"/>
    <property type="project" value="TreeGrafter"/>
</dbReference>
<dbReference type="PANTHER" id="PTHR12794">
    <property type="entry name" value="GEMIN2"/>
    <property type="match status" value="1"/>
</dbReference>
<dbReference type="EMBL" id="LR862131">
    <property type="protein sequence ID" value="CAD1837011.1"/>
    <property type="molecule type" value="Genomic_DNA"/>
</dbReference>
<evidence type="ECO:0000313" key="3">
    <source>
        <dbReference type="EMBL" id="CAD1837011.1"/>
    </source>
</evidence>
<reference evidence="3" key="1">
    <citation type="submission" date="2020-07" db="EMBL/GenBank/DDBJ databases">
        <authorList>
            <person name="Lin J."/>
        </authorList>
    </citation>
    <scope>NUCLEOTIDE SEQUENCE</scope>
</reference>
<protein>
    <recommendedName>
        <fullName evidence="4">Gem-associated protein 2</fullName>
    </recommendedName>
</protein>
<gene>
    <name evidence="3" type="ORF">CB5_LOCUS20222</name>
</gene>
<feature type="region of interest" description="Disordered" evidence="2">
    <location>
        <begin position="1"/>
        <end position="39"/>
    </location>
</feature>
<dbReference type="PANTHER" id="PTHR12794:SF0">
    <property type="entry name" value="GEM-ASSOCIATED PROTEIN 2"/>
    <property type="match status" value="1"/>
</dbReference>
<dbReference type="Pfam" id="PF04938">
    <property type="entry name" value="SIP1"/>
    <property type="match status" value="1"/>
</dbReference>
<proteinExistence type="inferred from homology"/>
<dbReference type="InterPro" id="IPR035426">
    <property type="entry name" value="Gemin2/Brr1"/>
</dbReference>
<organism evidence="3">
    <name type="scientific">Ananas comosus var. bracteatus</name>
    <name type="common">red pineapple</name>
    <dbReference type="NCBI Taxonomy" id="296719"/>
    <lineage>
        <taxon>Eukaryota</taxon>
        <taxon>Viridiplantae</taxon>
        <taxon>Streptophyta</taxon>
        <taxon>Embryophyta</taxon>
        <taxon>Tracheophyta</taxon>
        <taxon>Spermatophyta</taxon>
        <taxon>Magnoliopsida</taxon>
        <taxon>Liliopsida</taxon>
        <taxon>Poales</taxon>
        <taxon>Bromeliaceae</taxon>
        <taxon>Bromelioideae</taxon>
        <taxon>Ananas</taxon>
    </lineage>
</organism>
<feature type="region of interest" description="Disordered" evidence="2">
    <location>
        <begin position="55"/>
        <end position="77"/>
    </location>
</feature>
<evidence type="ECO:0000256" key="1">
    <source>
        <dbReference type="ARBA" id="ARBA00025758"/>
    </source>
</evidence>
<evidence type="ECO:0000256" key="2">
    <source>
        <dbReference type="SAM" id="MobiDB-lite"/>
    </source>
</evidence>
<sequence>MAEEKPSRAPETLAGAGEEEEVEALGAAPWETLEPPPVPVLNGVVDEVAITHSPMAAEVEDDDDERALVGDPDPDPKMLKKRYSRIELERLMYANPEHQRRRWEEVYGSLGDAVSREYDGICAAADPMSRKKTTTKKKKQGVGARRRRIHTRLVSNTGKDSVVDTSTSLDVPNFHESGAHASSMNYSAIEQPCEDYEGVDDEDESSDDEYGSIQRPAFLVEGEPDFDSGPPLDGFEYLRRVRWEAAQIPKVKIAKINLNKLAGEQTPYMPKIPEIPRCLPEILPSKQWEDTFLAQFSGIREAFSQLESSCDQPLVTAGCRTSSKQPDLTEHAKSVPTLTMIRGMDAVVRAATLRNYVDMLESMDTLSRNDCLWLFALCVAVDTPLNADTCASLRSLLRKCSNLLANKSELDDEAAMLNILITITGKYFGQSENY</sequence>
<dbReference type="GO" id="GO:0032797">
    <property type="term" value="C:SMN complex"/>
    <property type="evidence" value="ECO:0007669"/>
    <property type="project" value="TreeGrafter"/>
</dbReference>
<dbReference type="AlphaFoldDB" id="A0A6V7Q1Z4"/>
<name>A0A6V7Q1Z4_ANACO</name>
<accession>A0A6V7Q1Z4</accession>
<evidence type="ECO:0008006" key="4">
    <source>
        <dbReference type="Google" id="ProtNLM"/>
    </source>
</evidence>
<dbReference type="Gene3D" id="1.20.58.1070">
    <property type="match status" value="1"/>
</dbReference>
<dbReference type="GO" id="GO:0000387">
    <property type="term" value="P:spliceosomal snRNP assembly"/>
    <property type="evidence" value="ECO:0007669"/>
    <property type="project" value="InterPro"/>
</dbReference>
<comment type="similarity">
    <text evidence="1">Belongs to the gemin-2 family.</text>
</comment>